<dbReference type="SUPFAM" id="SSF81296">
    <property type="entry name" value="E set domains"/>
    <property type="match status" value="1"/>
</dbReference>
<dbReference type="PANTHER" id="PTHR11306">
    <property type="entry name" value="NIEMANN PICK TYPE C2 PROTEIN NPC2-RELATED"/>
    <property type="match status" value="1"/>
</dbReference>
<keyword evidence="7" id="KW-0445">Lipid transport</keyword>
<reference evidence="10" key="1">
    <citation type="submission" date="2020-12" db="EMBL/GenBank/DDBJ databases">
        <title>Metabolic potential, ecology and presence of endohyphal bacteria is reflected in genomic diversity of Mucoromycotina.</title>
        <authorList>
            <person name="Muszewska A."/>
            <person name="Okrasinska A."/>
            <person name="Steczkiewicz K."/>
            <person name="Drgas O."/>
            <person name="Orlowska M."/>
            <person name="Perlinska-Lenart U."/>
            <person name="Aleksandrzak-Piekarczyk T."/>
            <person name="Szatraj K."/>
            <person name="Zielenkiewicz U."/>
            <person name="Pilsyk S."/>
            <person name="Malc E."/>
            <person name="Mieczkowski P."/>
            <person name="Kruszewska J.S."/>
            <person name="Biernat P."/>
            <person name="Pawlowska J."/>
        </authorList>
    </citation>
    <scope>NUCLEOTIDE SEQUENCE</scope>
    <source>
        <strain evidence="10">WA0000017839</strain>
    </source>
</reference>
<feature type="chain" id="PRO_5034263118" description="Phosphatidylglycerol/phosphatidylinositol transfer protein" evidence="8">
    <location>
        <begin position="21"/>
        <end position="165"/>
    </location>
</feature>
<comment type="function">
    <text evidence="1">Catalyzes the intermembrane transfer of phosphatidylglycerol and phosphatidylinositol.</text>
</comment>
<dbReference type="Gene3D" id="2.60.40.770">
    <property type="match status" value="1"/>
</dbReference>
<evidence type="ECO:0000256" key="1">
    <source>
        <dbReference type="ARBA" id="ARBA00002053"/>
    </source>
</evidence>
<dbReference type="AlphaFoldDB" id="A0A8H7R9D6"/>
<dbReference type="InterPro" id="IPR039670">
    <property type="entry name" value="NPC2-like"/>
</dbReference>
<evidence type="ECO:0000256" key="6">
    <source>
        <dbReference type="ARBA" id="ARBA00022729"/>
    </source>
</evidence>
<dbReference type="InterPro" id="IPR014756">
    <property type="entry name" value="Ig_E-set"/>
</dbReference>
<feature type="signal peptide" evidence="8">
    <location>
        <begin position="1"/>
        <end position="20"/>
    </location>
</feature>
<evidence type="ECO:0000313" key="10">
    <source>
        <dbReference type="EMBL" id="KAG2206538.1"/>
    </source>
</evidence>
<evidence type="ECO:0000256" key="5">
    <source>
        <dbReference type="ARBA" id="ARBA00022448"/>
    </source>
</evidence>
<dbReference type="OrthoDB" id="6409159at2759"/>
<evidence type="ECO:0000256" key="7">
    <source>
        <dbReference type="ARBA" id="ARBA00023055"/>
    </source>
</evidence>
<accession>A0A8H7R9D6</accession>
<sequence length="165" mass="18153">MKHFALYLILLFLFTLLAQAFPTQQTFMAPDDHGDIWSLCETPATHLLIGYKGGVTISPETPKVGSDIHVQVKGNLLKDVVGGKVDIDLSLMGMIKIKKQLDLCDVLGSDVMGRKDCPLKKGDLELDATAWIPNELPKLPLEGNIRISDQNGETVTCIHLKFKLA</sequence>
<evidence type="ECO:0000256" key="2">
    <source>
        <dbReference type="ARBA" id="ARBA00006370"/>
    </source>
</evidence>
<dbReference type="InterPro" id="IPR003172">
    <property type="entry name" value="ML_dom"/>
</dbReference>
<comment type="subunit">
    <text evidence="3">Monomer.</text>
</comment>
<evidence type="ECO:0000313" key="11">
    <source>
        <dbReference type="Proteomes" id="UP000603453"/>
    </source>
</evidence>
<comment type="similarity">
    <text evidence="2">Belongs to the NPC2 family.</text>
</comment>
<feature type="domain" description="MD-2-related lipid-recognition" evidence="9">
    <location>
        <begin position="37"/>
        <end position="162"/>
    </location>
</feature>
<dbReference type="SMART" id="SM00737">
    <property type="entry name" value="ML"/>
    <property type="match status" value="1"/>
</dbReference>
<gene>
    <name evidence="10" type="ORF">INT47_008555</name>
</gene>
<keyword evidence="6 8" id="KW-0732">Signal</keyword>
<keyword evidence="5" id="KW-0813">Transport</keyword>
<dbReference type="PANTHER" id="PTHR11306:SF0">
    <property type="entry name" value="PHOSPHATIDYLGLYCEROL_PHOSPHATIDYLINOSITOL TRANSFER PROTEIN"/>
    <property type="match status" value="1"/>
</dbReference>
<protein>
    <recommendedName>
        <fullName evidence="4">Phosphatidylglycerol/phosphatidylinositol transfer protein</fullName>
    </recommendedName>
</protein>
<dbReference type="GO" id="GO:0032934">
    <property type="term" value="F:sterol binding"/>
    <property type="evidence" value="ECO:0007669"/>
    <property type="project" value="InterPro"/>
</dbReference>
<evidence type="ECO:0000256" key="3">
    <source>
        <dbReference type="ARBA" id="ARBA00011245"/>
    </source>
</evidence>
<name>A0A8H7R9D6_9FUNG</name>
<dbReference type="EMBL" id="JAEPRD010000030">
    <property type="protein sequence ID" value="KAG2206538.1"/>
    <property type="molecule type" value="Genomic_DNA"/>
</dbReference>
<dbReference type="Proteomes" id="UP000603453">
    <property type="component" value="Unassembled WGS sequence"/>
</dbReference>
<comment type="caution">
    <text evidence="10">The sequence shown here is derived from an EMBL/GenBank/DDBJ whole genome shotgun (WGS) entry which is preliminary data.</text>
</comment>
<organism evidence="10 11">
    <name type="scientific">Mucor saturninus</name>
    <dbReference type="NCBI Taxonomy" id="64648"/>
    <lineage>
        <taxon>Eukaryota</taxon>
        <taxon>Fungi</taxon>
        <taxon>Fungi incertae sedis</taxon>
        <taxon>Mucoromycota</taxon>
        <taxon>Mucoromycotina</taxon>
        <taxon>Mucoromycetes</taxon>
        <taxon>Mucorales</taxon>
        <taxon>Mucorineae</taxon>
        <taxon>Mucoraceae</taxon>
        <taxon>Mucor</taxon>
    </lineage>
</organism>
<evidence type="ECO:0000259" key="9">
    <source>
        <dbReference type="SMART" id="SM00737"/>
    </source>
</evidence>
<evidence type="ECO:0000256" key="8">
    <source>
        <dbReference type="SAM" id="SignalP"/>
    </source>
</evidence>
<dbReference type="GO" id="GO:0015918">
    <property type="term" value="P:sterol transport"/>
    <property type="evidence" value="ECO:0007669"/>
    <property type="project" value="InterPro"/>
</dbReference>
<evidence type="ECO:0000256" key="4">
    <source>
        <dbReference type="ARBA" id="ARBA00016056"/>
    </source>
</evidence>
<keyword evidence="11" id="KW-1185">Reference proteome</keyword>
<proteinExistence type="inferred from homology"/>
<dbReference type="Pfam" id="PF02221">
    <property type="entry name" value="E1_DerP2_DerF2"/>
    <property type="match status" value="1"/>
</dbReference>